<dbReference type="Proteomes" id="UP001321760">
    <property type="component" value="Unassembled WGS sequence"/>
</dbReference>
<dbReference type="PANTHER" id="PTHR38788">
    <property type="entry name" value="CLR5 DOMAIN-CONTAINING PROTEIN"/>
    <property type="match status" value="1"/>
</dbReference>
<dbReference type="InterPro" id="IPR025676">
    <property type="entry name" value="Clr5_dom"/>
</dbReference>
<name>A0AAV9G5K8_9PEZI</name>
<accession>A0AAV9G5K8</accession>
<gene>
    <name evidence="2" type="ORF">QBC34DRAFT_477794</name>
</gene>
<proteinExistence type="predicted"/>
<dbReference type="PANTHER" id="PTHR38788:SF3">
    <property type="entry name" value="CLR5 DOMAIN-CONTAINING PROTEIN"/>
    <property type="match status" value="1"/>
</dbReference>
<dbReference type="Pfam" id="PF14420">
    <property type="entry name" value="Clr5"/>
    <property type="match status" value="1"/>
</dbReference>
<sequence>MSITTLMATPSKPADWEVLKPVIKNLYLGDNLRLQDVISVMRETHQFRATARMYKTQFLKWGWHKYDTANRIKWQESTSRSPRKGKKGVRRGYGTTVEVPLPKRLNIFQTAALDASKSQPLLRVMASFRNFILGSSEQKHGWLLQSPFTKPSGYNSVMISHLMGALLQFQEGRVSQGGRLLRAAFLELEAVIANGHIASVWDCCVAIPQVAANYDRVDVLLIFLRHLTAFCSRYSPDHPMSPAAESLVAFFQSTPSNASISDYTTLAWRLWTDTLTSLVGEGSILTLHAHRAYLIIHPSPPTTIAASVLQKYTSLAQKASSTLGNSHTSTLAIEFEALLTQSRFQLHEPDSNSPHLYTRLRSILSRLSSKPENYTRAPECWKQEDRQIFRGCWFLGAMHAVKAGDVITSREFLTEFLAAPSDGEWVQYAMRLEHVLNSVGEVVESDKVRQKRESVQFSRDVTEVLTQVEEEARVT</sequence>
<keyword evidence="3" id="KW-1185">Reference proteome</keyword>
<dbReference type="AlphaFoldDB" id="A0AAV9G5K8"/>
<evidence type="ECO:0000313" key="3">
    <source>
        <dbReference type="Proteomes" id="UP001321760"/>
    </source>
</evidence>
<reference evidence="2" key="1">
    <citation type="journal article" date="2023" name="Mol. Phylogenet. Evol.">
        <title>Genome-scale phylogeny and comparative genomics of the fungal order Sordariales.</title>
        <authorList>
            <person name="Hensen N."/>
            <person name="Bonometti L."/>
            <person name="Westerberg I."/>
            <person name="Brannstrom I.O."/>
            <person name="Guillou S."/>
            <person name="Cros-Aarteil S."/>
            <person name="Calhoun S."/>
            <person name="Haridas S."/>
            <person name="Kuo A."/>
            <person name="Mondo S."/>
            <person name="Pangilinan J."/>
            <person name="Riley R."/>
            <person name="LaButti K."/>
            <person name="Andreopoulos B."/>
            <person name="Lipzen A."/>
            <person name="Chen C."/>
            <person name="Yan M."/>
            <person name="Daum C."/>
            <person name="Ng V."/>
            <person name="Clum A."/>
            <person name="Steindorff A."/>
            <person name="Ohm R.A."/>
            <person name="Martin F."/>
            <person name="Silar P."/>
            <person name="Natvig D.O."/>
            <person name="Lalanne C."/>
            <person name="Gautier V."/>
            <person name="Ament-Velasquez S.L."/>
            <person name="Kruys A."/>
            <person name="Hutchinson M.I."/>
            <person name="Powell A.J."/>
            <person name="Barry K."/>
            <person name="Miller A.N."/>
            <person name="Grigoriev I.V."/>
            <person name="Debuchy R."/>
            <person name="Gladieux P."/>
            <person name="Hiltunen Thoren M."/>
            <person name="Johannesson H."/>
        </authorList>
    </citation>
    <scope>NUCLEOTIDE SEQUENCE</scope>
    <source>
        <strain evidence="2">PSN243</strain>
    </source>
</reference>
<organism evidence="2 3">
    <name type="scientific">Podospora aff. communis PSN243</name>
    <dbReference type="NCBI Taxonomy" id="3040156"/>
    <lineage>
        <taxon>Eukaryota</taxon>
        <taxon>Fungi</taxon>
        <taxon>Dikarya</taxon>
        <taxon>Ascomycota</taxon>
        <taxon>Pezizomycotina</taxon>
        <taxon>Sordariomycetes</taxon>
        <taxon>Sordariomycetidae</taxon>
        <taxon>Sordariales</taxon>
        <taxon>Podosporaceae</taxon>
        <taxon>Podospora</taxon>
    </lineage>
</organism>
<feature type="domain" description="Clr5" evidence="1">
    <location>
        <begin position="13"/>
        <end position="65"/>
    </location>
</feature>
<reference evidence="2" key="2">
    <citation type="submission" date="2023-05" db="EMBL/GenBank/DDBJ databases">
        <authorList>
            <consortium name="Lawrence Berkeley National Laboratory"/>
            <person name="Steindorff A."/>
            <person name="Hensen N."/>
            <person name="Bonometti L."/>
            <person name="Westerberg I."/>
            <person name="Brannstrom I.O."/>
            <person name="Guillou S."/>
            <person name="Cros-Aarteil S."/>
            <person name="Calhoun S."/>
            <person name="Haridas S."/>
            <person name="Kuo A."/>
            <person name="Mondo S."/>
            <person name="Pangilinan J."/>
            <person name="Riley R."/>
            <person name="Labutti K."/>
            <person name="Andreopoulos B."/>
            <person name="Lipzen A."/>
            <person name="Chen C."/>
            <person name="Yanf M."/>
            <person name="Daum C."/>
            <person name="Ng V."/>
            <person name="Clum A."/>
            <person name="Ohm R."/>
            <person name="Martin F."/>
            <person name="Silar P."/>
            <person name="Natvig D."/>
            <person name="Lalanne C."/>
            <person name="Gautier V."/>
            <person name="Ament-Velasquez S.L."/>
            <person name="Kruys A."/>
            <person name="Hutchinson M.I."/>
            <person name="Powell A.J."/>
            <person name="Barry K."/>
            <person name="Miller A.N."/>
            <person name="Grigoriev I.V."/>
            <person name="Debuchy R."/>
            <person name="Gladieux P."/>
            <person name="Thoren M.H."/>
            <person name="Johannesson H."/>
        </authorList>
    </citation>
    <scope>NUCLEOTIDE SEQUENCE</scope>
    <source>
        <strain evidence="2">PSN243</strain>
    </source>
</reference>
<comment type="caution">
    <text evidence="2">The sequence shown here is derived from an EMBL/GenBank/DDBJ whole genome shotgun (WGS) entry which is preliminary data.</text>
</comment>
<dbReference type="EMBL" id="MU865994">
    <property type="protein sequence ID" value="KAK4443357.1"/>
    <property type="molecule type" value="Genomic_DNA"/>
</dbReference>
<evidence type="ECO:0000259" key="1">
    <source>
        <dbReference type="Pfam" id="PF14420"/>
    </source>
</evidence>
<evidence type="ECO:0000313" key="2">
    <source>
        <dbReference type="EMBL" id="KAK4443357.1"/>
    </source>
</evidence>
<protein>
    <submittedName>
        <fullName evidence="2">Clr5 domain-containing protein</fullName>
    </submittedName>
</protein>